<dbReference type="InterPro" id="IPR007258">
    <property type="entry name" value="Vps52"/>
</dbReference>
<keyword evidence="2" id="KW-1185">Reference proteome</keyword>
<dbReference type="EMBL" id="LXPE01000004">
    <property type="protein sequence ID" value="OBA28410.1"/>
    <property type="molecule type" value="Genomic_DNA"/>
</dbReference>
<dbReference type="GO" id="GO:0019905">
    <property type="term" value="F:syntaxin binding"/>
    <property type="evidence" value="ECO:0007669"/>
    <property type="project" value="TreeGrafter"/>
</dbReference>
<proteinExistence type="predicted"/>
<dbReference type="AlphaFoldDB" id="A0A1B7TI41"/>
<dbReference type="PANTHER" id="PTHR14190">
    <property type="entry name" value="SUPPRESSOR OF ACTIN MUTATIONS 2/VACUOLAR PROTEIN SORTING 52"/>
    <property type="match status" value="1"/>
</dbReference>
<dbReference type="PANTHER" id="PTHR14190:SF7">
    <property type="entry name" value="VACUOLAR PROTEIN SORTING-ASSOCIATED PROTEIN 52 HOMOLOG"/>
    <property type="match status" value="1"/>
</dbReference>
<dbReference type="GO" id="GO:0000938">
    <property type="term" value="C:GARP complex"/>
    <property type="evidence" value="ECO:0007669"/>
    <property type="project" value="TreeGrafter"/>
</dbReference>
<gene>
    <name evidence="1" type="ORF">HANVADRAFT_51699</name>
</gene>
<comment type="caution">
    <text evidence="1">The sequence shown here is derived from an EMBL/GenBank/DDBJ whole genome shotgun (WGS) entry which is preliminary data.</text>
</comment>
<dbReference type="OrthoDB" id="19482at2759"/>
<accession>A0A1B7TI41</accession>
<organism evidence="1 2">
    <name type="scientific">Hanseniaspora valbyensis NRRL Y-1626</name>
    <dbReference type="NCBI Taxonomy" id="766949"/>
    <lineage>
        <taxon>Eukaryota</taxon>
        <taxon>Fungi</taxon>
        <taxon>Dikarya</taxon>
        <taxon>Ascomycota</taxon>
        <taxon>Saccharomycotina</taxon>
        <taxon>Saccharomycetes</taxon>
        <taxon>Saccharomycodales</taxon>
        <taxon>Saccharomycodaceae</taxon>
        <taxon>Hanseniaspora</taxon>
    </lineage>
</organism>
<evidence type="ECO:0000313" key="2">
    <source>
        <dbReference type="Proteomes" id="UP000092321"/>
    </source>
</evidence>
<reference evidence="2" key="1">
    <citation type="journal article" date="2016" name="Proc. Natl. Acad. Sci. U.S.A.">
        <title>Comparative genomics of biotechnologically important yeasts.</title>
        <authorList>
            <person name="Riley R."/>
            <person name="Haridas S."/>
            <person name="Wolfe K.H."/>
            <person name="Lopes M.R."/>
            <person name="Hittinger C.T."/>
            <person name="Goeker M."/>
            <person name="Salamov A.A."/>
            <person name="Wisecaver J.H."/>
            <person name="Long T.M."/>
            <person name="Calvey C.H."/>
            <person name="Aerts A.L."/>
            <person name="Barry K.W."/>
            <person name="Choi C."/>
            <person name="Clum A."/>
            <person name="Coughlan A.Y."/>
            <person name="Deshpande S."/>
            <person name="Douglass A.P."/>
            <person name="Hanson S.J."/>
            <person name="Klenk H.-P."/>
            <person name="LaButti K.M."/>
            <person name="Lapidus A."/>
            <person name="Lindquist E.A."/>
            <person name="Lipzen A.M."/>
            <person name="Meier-Kolthoff J.P."/>
            <person name="Ohm R.A."/>
            <person name="Otillar R.P."/>
            <person name="Pangilinan J.L."/>
            <person name="Peng Y."/>
            <person name="Rokas A."/>
            <person name="Rosa C.A."/>
            <person name="Scheuner C."/>
            <person name="Sibirny A.A."/>
            <person name="Slot J.C."/>
            <person name="Stielow J.B."/>
            <person name="Sun H."/>
            <person name="Kurtzman C.P."/>
            <person name="Blackwell M."/>
            <person name="Grigoriev I.V."/>
            <person name="Jeffries T.W."/>
        </authorList>
    </citation>
    <scope>NUCLEOTIDE SEQUENCE [LARGE SCALE GENOMIC DNA]</scope>
    <source>
        <strain evidence="2">NRRL Y-1626</strain>
    </source>
</reference>
<sequence>MDVLLNKFQIVDIETLKDVYTSEDTFDYEELEKKSNLIKNINSLNTILAKTNDFNEDLNSETIKNWTVVNLNGKLEQETKEADLTNIITPKEIEQILTDQVSPKWLALAFKILNERLSESLIQQILKNIILEKCKKILILTIKTLKTRETQLQAVHDKLFPISNITKIIYTYEPKQYNQFLELYTGCIHWYYKFYISMYTQALVNCRIETVVTVQEQASSYLSKFLSSASALTDPLSDDEYVKYEDNTNFKERLLAFQRTMDHVIPLQILESTNVVFKIEDIFKNFGLLLQENYIKEANFVETFFSRSEIRNPGEPYKQIEVFDDRFLFVTCQNIFKNFIDSIEIDYLGILISIRLIQGYICDLESDSDLQRFWQELVQLQLWPKFQRITSLRIYQMDFLKNCDILKFYDFMKNLLFVDLYLNQKFQWNIEPIYQSFINGLNLFENINKNLKNEKGKQHWKILMFNLLDELDMDLKSKDIGLEESNIISELRQRYDI</sequence>
<evidence type="ECO:0000313" key="1">
    <source>
        <dbReference type="EMBL" id="OBA28410.1"/>
    </source>
</evidence>
<dbReference type="GO" id="GO:0006896">
    <property type="term" value="P:Golgi to vacuole transport"/>
    <property type="evidence" value="ECO:0007669"/>
    <property type="project" value="TreeGrafter"/>
</dbReference>
<dbReference type="GO" id="GO:0032456">
    <property type="term" value="P:endocytic recycling"/>
    <property type="evidence" value="ECO:0007669"/>
    <property type="project" value="TreeGrafter"/>
</dbReference>
<protein>
    <submittedName>
        <fullName evidence="1">Uncharacterized protein</fullName>
    </submittedName>
</protein>
<dbReference type="GO" id="GO:0005829">
    <property type="term" value="C:cytosol"/>
    <property type="evidence" value="ECO:0007669"/>
    <property type="project" value="GOC"/>
</dbReference>
<name>A0A1B7TI41_9ASCO</name>
<dbReference type="Proteomes" id="UP000092321">
    <property type="component" value="Unassembled WGS sequence"/>
</dbReference>
<dbReference type="GO" id="GO:0042147">
    <property type="term" value="P:retrograde transport, endosome to Golgi"/>
    <property type="evidence" value="ECO:0007669"/>
    <property type="project" value="TreeGrafter"/>
</dbReference>